<dbReference type="GeneID" id="9183570"/>
<organism evidence="1 2">
    <name type="scientific">Tuber melanosporum (strain Mel28)</name>
    <name type="common">Perigord black truffle</name>
    <dbReference type="NCBI Taxonomy" id="656061"/>
    <lineage>
        <taxon>Eukaryota</taxon>
        <taxon>Fungi</taxon>
        <taxon>Dikarya</taxon>
        <taxon>Ascomycota</taxon>
        <taxon>Pezizomycotina</taxon>
        <taxon>Pezizomycetes</taxon>
        <taxon>Pezizales</taxon>
        <taxon>Tuberaceae</taxon>
        <taxon>Tuber</taxon>
    </lineage>
</organism>
<evidence type="ECO:0000313" key="2">
    <source>
        <dbReference type="Proteomes" id="UP000006911"/>
    </source>
</evidence>
<reference evidence="1 2" key="1">
    <citation type="journal article" date="2010" name="Nature">
        <title>Perigord black truffle genome uncovers evolutionary origins and mechanisms of symbiosis.</title>
        <authorList>
            <person name="Martin F."/>
            <person name="Kohler A."/>
            <person name="Murat C."/>
            <person name="Balestrini R."/>
            <person name="Coutinho P.M."/>
            <person name="Jaillon O."/>
            <person name="Montanini B."/>
            <person name="Morin E."/>
            <person name="Noel B."/>
            <person name="Percudani R."/>
            <person name="Porcel B."/>
            <person name="Rubini A."/>
            <person name="Amicucci A."/>
            <person name="Amselem J."/>
            <person name="Anthouard V."/>
            <person name="Arcioni S."/>
            <person name="Artiguenave F."/>
            <person name="Aury J.M."/>
            <person name="Ballario P."/>
            <person name="Bolchi A."/>
            <person name="Brenna A."/>
            <person name="Brun A."/>
            <person name="Buee M."/>
            <person name="Cantarel B."/>
            <person name="Chevalier G."/>
            <person name="Couloux A."/>
            <person name="Da Silva C."/>
            <person name="Denoeud F."/>
            <person name="Duplessis S."/>
            <person name="Ghignone S."/>
            <person name="Hilselberger B."/>
            <person name="Iotti M."/>
            <person name="Marcais B."/>
            <person name="Mello A."/>
            <person name="Miranda M."/>
            <person name="Pacioni G."/>
            <person name="Quesneville H."/>
            <person name="Riccioni C."/>
            <person name="Ruotolo R."/>
            <person name="Splivallo R."/>
            <person name="Stocchi V."/>
            <person name="Tisserant E."/>
            <person name="Viscomi A.R."/>
            <person name="Zambonelli A."/>
            <person name="Zampieri E."/>
            <person name="Henrissat B."/>
            <person name="Lebrun M.H."/>
            <person name="Paolocci F."/>
            <person name="Bonfante P."/>
            <person name="Ottonello S."/>
            <person name="Wincker P."/>
        </authorList>
    </citation>
    <scope>NUCLEOTIDE SEQUENCE [LARGE SCALE GENOMIC DNA]</scope>
    <source>
        <strain evidence="1 2">Mel28</strain>
    </source>
</reference>
<dbReference type="KEGG" id="tml:GSTUM_00011987001"/>
<dbReference type="AlphaFoldDB" id="D5GPR4"/>
<dbReference type="Proteomes" id="UP000006911">
    <property type="component" value="Unassembled WGS sequence"/>
</dbReference>
<name>D5GPR4_TUBMM</name>
<dbReference type="EMBL" id="FN430377">
    <property type="protein sequence ID" value="CAZ86507.1"/>
    <property type="molecule type" value="Genomic_DNA"/>
</dbReference>
<proteinExistence type="predicted"/>
<keyword evidence="2" id="KW-1185">Reference proteome</keyword>
<gene>
    <name evidence="1" type="ORF">GSTUM_00011987001</name>
</gene>
<evidence type="ECO:0000313" key="1">
    <source>
        <dbReference type="EMBL" id="CAZ86507.1"/>
    </source>
</evidence>
<dbReference type="InParanoid" id="D5GPR4"/>
<dbReference type="HOGENOM" id="CLU_2185867_0_0_1"/>
<protein>
    <submittedName>
        <fullName evidence="1">(Perigord truffle) hypothetical protein</fullName>
    </submittedName>
</protein>
<sequence>MPLFRLTVCGQDFPSIDCSPSGLWHISALAGPTPLCCLLMGKELCSDRKEYQLCITGNGAAVKRSRHKVIAPVVKLQPLALPGPPAATNSLSSVIPTPFCSSHLPHNTK</sequence>
<accession>D5GPR4</accession>
<dbReference type="RefSeq" id="XP_002842316.1">
    <property type="nucleotide sequence ID" value="XM_002842270.1"/>
</dbReference>